<gene>
    <name evidence="1" type="ORF">D7322_15980</name>
</gene>
<dbReference type="OrthoDB" id="798054at2"/>
<protein>
    <submittedName>
        <fullName evidence="1">Uncharacterized protein</fullName>
    </submittedName>
</protein>
<organism evidence="1 2">
    <name type="scientific">Sphingobacterium puteale</name>
    <dbReference type="NCBI Taxonomy" id="2420510"/>
    <lineage>
        <taxon>Bacteria</taxon>
        <taxon>Pseudomonadati</taxon>
        <taxon>Bacteroidota</taxon>
        <taxon>Sphingobacteriia</taxon>
        <taxon>Sphingobacteriales</taxon>
        <taxon>Sphingobacteriaceae</taxon>
        <taxon>Sphingobacterium</taxon>
    </lineage>
</organism>
<dbReference type="EMBL" id="RBWS01000011">
    <property type="protein sequence ID" value="RKO70766.1"/>
    <property type="molecule type" value="Genomic_DNA"/>
</dbReference>
<reference evidence="1 2" key="1">
    <citation type="submission" date="2018-10" db="EMBL/GenBank/DDBJ databases">
        <title>Sphingobacterium sp. M05W1-28.</title>
        <authorList>
            <person name="Cai H."/>
        </authorList>
    </citation>
    <scope>NUCLEOTIDE SEQUENCE [LARGE SCALE GENOMIC DNA]</scope>
    <source>
        <strain evidence="1 2">M05W1-28</strain>
    </source>
</reference>
<dbReference type="RefSeq" id="WP_121125286.1">
    <property type="nucleotide sequence ID" value="NZ_RBWS01000011.1"/>
</dbReference>
<dbReference type="AlphaFoldDB" id="A0A420VWL6"/>
<sequence length="184" mass="21334">MKNNFSNYKTDTFYNIAIKNNIKTGKMLKALRNLLVRQPDEIASVLSMTTNTLKNAEKGANVGTEVINELIGFYGYTPKDFHSLESLPTWEELLQKIESFHKANKSDVYLILKEKPNLIDLIEHRLLNTKLFKNWVDENSVLNFCKTEYDYSYESAINTLNNAVTKGWLIRDDSVKPKKYKMVQ</sequence>
<proteinExistence type="predicted"/>
<dbReference type="Proteomes" id="UP000282423">
    <property type="component" value="Unassembled WGS sequence"/>
</dbReference>
<comment type="caution">
    <text evidence="1">The sequence shown here is derived from an EMBL/GenBank/DDBJ whole genome shotgun (WGS) entry which is preliminary data.</text>
</comment>
<keyword evidence="2" id="KW-1185">Reference proteome</keyword>
<name>A0A420VWL6_9SPHI</name>
<evidence type="ECO:0000313" key="2">
    <source>
        <dbReference type="Proteomes" id="UP000282423"/>
    </source>
</evidence>
<evidence type="ECO:0000313" key="1">
    <source>
        <dbReference type="EMBL" id="RKO70766.1"/>
    </source>
</evidence>
<accession>A0A420VWL6</accession>